<dbReference type="OrthoDB" id="1809505at2"/>
<dbReference type="InterPro" id="IPR024414">
    <property type="entry name" value="Uncharacterised_PrgI"/>
</dbReference>
<protein>
    <submittedName>
        <fullName evidence="2">PrgI family protein</fullName>
    </submittedName>
</protein>
<dbReference type="Pfam" id="PF12666">
    <property type="entry name" value="PrgI"/>
    <property type="match status" value="1"/>
</dbReference>
<dbReference type="RefSeq" id="WP_121450160.1">
    <property type="nucleotide sequence ID" value="NZ_RBWE01000001.1"/>
</dbReference>
<evidence type="ECO:0000313" key="3">
    <source>
        <dbReference type="Proteomes" id="UP000271256"/>
    </source>
</evidence>
<accession>A0A494WR72</accession>
<organism evidence="2 3">
    <name type="scientific">Desulfofundulus salinus</name>
    <dbReference type="NCBI Taxonomy" id="2419843"/>
    <lineage>
        <taxon>Bacteria</taxon>
        <taxon>Bacillati</taxon>
        <taxon>Bacillota</taxon>
        <taxon>Clostridia</taxon>
        <taxon>Eubacteriales</taxon>
        <taxon>Peptococcaceae</taxon>
        <taxon>Desulfofundulus</taxon>
    </lineage>
</organism>
<feature type="transmembrane region" description="Helical" evidence="1">
    <location>
        <begin position="26"/>
        <end position="46"/>
    </location>
</feature>
<keyword evidence="1" id="KW-0812">Transmembrane</keyword>
<evidence type="ECO:0000256" key="1">
    <source>
        <dbReference type="SAM" id="Phobius"/>
    </source>
</evidence>
<reference evidence="2 3" key="1">
    <citation type="submission" date="2018-10" db="EMBL/GenBank/DDBJ databases">
        <authorList>
            <person name="Grouzdev D.S."/>
            <person name="Krutkina M.S."/>
            <person name="Tourova T.P."/>
            <person name="Nazina T.N."/>
        </authorList>
    </citation>
    <scope>NUCLEOTIDE SEQUENCE [LARGE SCALE GENOMIC DNA]</scope>
    <source>
        <strain evidence="2 3">435</strain>
    </source>
</reference>
<proteinExistence type="predicted"/>
<keyword evidence="1" id="KW-0472">Membrane</keyword>
<sequence>MRLFPVPMDLTEEEKILGGVLSLRQVVYLLGGGVAAVLALAFLRALHVPWALAFPAGVLWFVAGVFLSFGSLAGIGADEYLSKLLLFRFRRRRYDWGDEL</sequence>
<comment type="caution">
    <text evidence="2">The sequence shown here is derived from an EMBL/GenBank/DDBJ whole genome shotgun (WGS) entry which is preliminary data.</text>
</comment>
<dbReference type="EMBL" id="RBWE01000001">
    <property type="protein sequence ID" value="RKO65688.1"/>
    <property type="molecule type" value="Genomic_DNA"/>
</dbReference>
<name>A0A494WR72_9FIRM</name>
<keyword evidence="1" id="KW-1133">Transmembrane helix</keyword>
<feature type="transmembrane region" description="Helical" evidence="1">
    <location>
        <begin position="58"/>
        <end position="81"/>
    </location>
</feature>
<gene>
    <name evidence="2" type="ORF">D7024_01030</name>
</gene>
<evidence type="ECO:0000313" key="2">
    <source>
        <dbReference type="EMBL" id="RKO65688.1"/>
    </source>
</evidence>
<dbReference type="Proteomes" id="UP000271256">
    <property type="component" value="Unassembled WGS sequence"/>
</dbReference>
<keyword evidence="3" id="KW-1185">Reference proteome</keyword>
<dbReference type="AlphaFoldDB" id="A0A494WR72"/>